<reference evidence="2" key="1">
    <citation type="submission" date="2019-10" db="EMBL/GenBank/DDBJ databases">
        <authorList>
            <person name="Soares A.E.R."/>
            <person name="Aleixo A."/>
            <person name="Schneider P."/>
            <person name="Miyaki C.Y."/>
            <person name="Schneider M.P."/>
            <person name="Mello C."/>
            <person name="Vasconcelos A.T.R."/>
        </authorList>
    </citation>
    <scope>NUCLEOTIDE SEQUENCE</scope>
    <source>
        <tissue evidence="2">Muscle</tissue>
    </source>
</reference>
<gene>
    <name evidence="2" type="ORF">WISP_06050</name>
</gene>
<accession>A0ABQ9DSV7</accession>
<dbReference type="SUPFAM" id="SSF56219">
    <property type="entry name" value="DNase I-like"/>
    <property type="match status" value="1"/>
</dbReference>
<dbReference type="PANTHER" id="PTHR23227:SF84">
    <property type="entry name" value="ENDONUCLEASE_EXONUCLEASE_PHOSPHATASE DOMAIN-CONTAINING PROTEIN"/>
    <property type="match status" value="1"/>
</dbReference>
<organism evidence="2 3">
    <name type="scientific">Willisornis vidua</name>
    <name type="common">Xingu scale-backed antbird</name>
    <dbReference type="NCBI Taxonomy" id="1566151"/>
    <lineage>
        <taxon>Eukaryota</taxon>
        <taxon>Metazoa</taxon>
        <taxon>Chordata</taxon>
        <taxon>Craniata</taxon>
        <taxon>Vertebrata</taxon>
        <taxon>Euteleostomi</taxon>
        <taxon>Archelosauria</taxon>
        <taxon>Archosauria</taxon>
        <taxon>Dinosauria</taxon>
        <taxon>Saurischia</taxon>
        <taxon>Theropoda</taxon>
        <taxon>Coelurosauria</taxon>
        <taxon>Aves</taxon>
        <taxon>Neognathae</taxon>
        <taxon>Neoaves</taxon>
        <taxon>Telluraves</taxon>
        <taxon>Australaves</taxon>
        <taxon>Passeriformes</taxon>
        <taxon>Thamnophilidae</taxon>
        <taxon>Willisornis</taxon>
    </lineage>
</organism>
<feature type="domain" description="Endonuclease/exonuclease/phosphatase" evidence="1">
    <location>
        <begin position="13"/>
        <end position="147"/>
    </location>
</feature>
<dbReference type="Pfam" id="PF03372">
    <property type="entry name" value="Exo_endo_phos"/>
    <property type="match status" value="1"/>
</dbReference>
<name>A0ABQ9DSV7_9PASS</name>
<dbReference type="InterPro" id="IPR027124">
    <property type="entry name" value="Swc5/CFDP1/2"/>
</dbReference>
<dbReference type="InterPro" id="IPR036691">
    <property type="entry name" value="Endo/exonu/phosph_ase_sf"/>
</dbReference>
<evidence type="ECO:0000313" key="3">
    <source>
        <dbReference type="Proteomes" id="UP001145742"/>
    </source>
</evidence>
<dbReference type="PANTHER" id="PTHR23227">
    <property type="entry name" value="BUCENTAUR RELATED"/>
    <property type="match status" value="1"/>
</dbReference>
<protein>
    <submittedName>
        <fullName evidence="2">Craniofacial development protein 2-like protein</fullName>
    </submittedName>
</protein>
<comment type="caution">
    <text evidence="2">The sequence shown here is derived from an EMBL/GenBank/DDBJ whole genome shotgun (WGS) entry which is preliminary data.</text>
</comment>
<evidence type="ECO:0000313" key="2">
    <source>
        <dbReference type="EMBL" id="KAJ7427538.1"/>
    </source>
</evidence>
<dbReference type="Gene3D" id="3.60.10.10">
    <property type="entry name" value="Endonuclease/exonuclease/phosphatase"/>
    <property type="match status" value="1"/>
</dbReference>
<sequence>MLDSGDSGCPEHCSAPIAHKLSQLNIDIAALSEVHLHEEGSLKEHGADYTLYWSGKPKTESYLSGVGFMIKNSIASKLENLPTGHSDCIISLCLPLHNKQHVVLLSIYAPTLQADLAEKDKFYTDLRCLTQKVPADDKKIILGDFNTRVGNNSEVWKGVLSKHGFQNCNNNGRLLLEFCAEQQFTITNTIFQQKDSLKTTWMHPQSKH</sequence>
<dbReference type="InterPro" id="IPR005135">
    <property type="entry name" value="Endo/exonuclease/phosphatase"/>
</dbReference>
<evidence type="ECO:0000259" key="1">
    <source>
        <dbReference type="Pfam" id="PF03372"/>
    </source>
</evidence>
<dbReference type="Proteomes" id="UP001145742">
    <property type="component" value="Unassembled WGS sequence"/>
</dbReference>
<proteinExistence type="predicted"/>
<keyword evidence="3" id="KW-1185">Reference proteome</keyword>
<dbReference type="EMBL" id="WHWB01031935">
    <property type="protein sequence ID" value="KAJ7427538.1"/>
    <property type="molecule type" value="Genomic_DNA"/>
</dbReference>